<gene>
    <name evidence="4" type="ORF">C8J48_0837</name>
</gene>
<dbReference type="GO" id="GO:0005886">
    <property type="term" value="C:plasma membrane"/>
    <property type="evidence" value="ECO:0007669"/>
    <property type="project" value="TreeGrafter"/>
</dbReference>
<name>A0A2T4Z8Q2_9BACL</name>
<evidence type="ECO:0000256" key="1">
    <source>
        <dbReference type="ARBA" id="ARBA00005801"/>
    </source>
</evidence>
<dbReference type="InterPro" id="IPR050882">
    <property type="entry name" value="Prepilin_peptidase/N-MTase"/>
</dbReference>
<keyword evidence="2" id="KW-0472">Membrane</keyword>
<keyword evidence="5" id="KW-1185">Reference proteome</keyword>
<feature type="transmembrane region" description="Helical" evidence="2">
    <location>
        <begin position="189"/>
        <end position="212"/>
    </location>
</feature>
<dbReference type="PANTHER" id="PTHR30487">
    <property type="entry name" value="TYPE 4 PREPILIN-LIKE PROTEINS LEADER PEPTIDE-PROCESSING ENZYME"/>
    <property type="match status" value="1"/>
</dbReference>
<evidence type="ECO:0000313" key="5">
    <source>
        <dbReference type="Proteomes" id="UP000241639"/>
    </source>
</evidence>
<evidence type="ECO:0000259" key="3">
    <source>
        <dbReference type="Pfam" id="PF01478"/>
    </source>
</evidence>
<dbReference type="Proteomes" id="UP000241639">
    <property type="component" value="Unassembled WGS sequence"/>
</dbReference>
<keyword evidence="2" id="KW-1133">Transmembrane helix</keyword>
<keyword evidence="2" id="KW-0812">Transmembrane</keyword>
<dbReference type="GO" id="GO:0006465">
    <property type="term" value="P:signal peptide processing"/>
    <property type="evidence" value="ECO:0007669"/>
    <property type="project" value="TreeGrafter"/>
</dbReference>
<organism evidence="4 5">
    <name type="scientific">Desmospora activa DSM 45169</name>
    <dbReference type="NCBI Taxonomy" id="1121389"/>
    <lineage>
        <taxon>Bacteria</taxon>
        <taxon>Bacillati</taxon>
        <taxon>Bacillota</taxon>
        <taxon>Bacilli</taxon>
        <taxon>Bacillales</taxon>
        <taxon>Thermoactinomycetaceae</taxon>
        <taxon>Desmospora</taxon>
    </lineage>
</organism>
<accession>A0A2T4Z8Q2</accession>
<dbReference type="Pfam" id="PF01478">
    <property type="entry name" value="Peptidase_A24"/>
    <property type="match status" value="1"/>
</dbReference>
<dbReference type="GO" id="GO:0004190">
    <property type="term" value="F:aspartic-type endopeptidase activity"/>
    <property type="evidence" value="ECO:0007669"/>
    <property type="project" value="InterPro"/>
</dbReference>
<dbReference type="Gene3D" id="1.20.120.1220">
    <property type="match status" value="1"/>
</dbReference>
<reference evidence="4 5" key="1">
    <citation type="submission" date="2018-04" db="EMBL/GenBank/DDBJ databases">
        <title>Genomic Encyclopedia of Archaeal and Bacterial Type Strains, Phase II (KMG-II): from individual species to whole genera.</title>
        <authorList>
            <person name="Goeker M."/>
        </authorList>
    </citation>
    <scope>NUCLEOTIDE SEQUENCE [LARGE SCALE GENOMIC DNA]</scope>
    <source>
        <strain evidence="4 5">DSM 45169</strain>
    </source>
</reference>
<dbReference type="EMBL" id="PZZP01000001">
    <property type="protein sequence ID" value="PTM58257.1"/>
    <property type="molecule type" value="Genomic_DNA"/>
</dbReference>
<evidence type="ECO:0000256" key="2">
    <source>
        <dbReference type="SAM" id="Phobius"/>
    </source>
</evidence>
<dbReference type="PANTHER" id="PTHR30487:SF0">
    <property type="entry name" value="PREPILIN LEADER PEPTIDASE_N-METHYLTRANSFERASE-RELATED"/>
    <property type="match status" value="1"/>
</dbReference>
<feature type="transmembrane region" description="Helical" evidence="2">
    <location>
        <begin position="43"/>
        <end position="60"/>
    </location>
</feature>
<protein>
    <submittedName>
        <fullName evidence="4">Type IV leader peptidase family protein</fullName>
    </submittedName>
</protein>
<feature type="transmembrane region" description="Helical" evidence="2">
    <location>
        <begin position="112"/>
        <end position="132"/>
    </location>
</feature>
<comment type="similarity">
    <text evidence="1">Belongs to the peptidase A24 family.</text>
</comment>
<feature type="transmembrane region" description="Helical" evidence="2">
    <location>
        <begin position="66"/>
        <end position="84"/>
    </location>
</feature>
<sequence>MWMGITVATAVAGWWMGRWLPLVGGWFLRESVLTSQERRQGEMVGKIGVSSGAVAMVWWATEPGEWLLGLTFLFFLLLVVWTDWMRGVIPDRLNGVGAVVFLCVQGIRGEELLSLLMAAIAGFILLGLISLLSGGGMGGGDVKMAGAAGFALGWPGLGVGLALAIVSGGLTALWLWGRRQVTGKTPIPFGPHLALGFFIAFWSGEVLASWYLSLLGR</sequence>
<dbReference type="InterPro" id="IPR000045">
    <property type="entry name" value="Prepilin_IV_endopep_pep"/>
</dbReference>
<dbReference type="AlphaFoldDB" id="A0A2T4Z8Q2"/>
<feature type="domain" description="Prepilin type IV endopeptidase peptidase" evidence="3">
    <location>
        <begin position="71"/>
        <end position="172"/>
    </location>
</feature>
<proteinExistence type="inferred from homology"/>
<comment type="caution">
    <text evidence="4">The sequence shown here is derived from an EMBL/GenBank/DDBJ whole genome shotgun (WGS) entry which is preliminary data.</text>
</comment>
<evidence type="ECO:0000313" key="4">
    <source>
        <dbReference type="EMBL" id="PTM58257.1"/>
    </source>
</evidence>
<feature type="transmembrane region" description="Helical" evidence="2">
    <location>
        <begin position="152"/>
        <end position="177"/>
    </location>
</feature>